<keyword evidence="5" id="KW-1003">Cell membrane</keyword>
<keyword evidence="8 10" id="KW-1133">Transmembrane helix</keyword>
<keyword evidence="7" id="KW-0029">Amino-acid transport</keyword>
<dbReference type="PROSITE" id="PS50928">
    <property type="entry name" value="ABC_TM1"/>
    <property type="match status" value="1"/>
</dbReference>
<dbReference type="Pfam" id="PF00528">
    <property type="entry name" value="BPD_transp_1"/>
    <property type="match status" value="1"/>
</dbReference>
<feature type="domain" description="ABC transmembrane type-1" evidence="11">
    <location>
        <begin position="19"/>
        <end position="207"/>
    </location>
</feature>
<dbReference type="InterPro" id="IPR010065">
    <property type="entry name" value="AA_ABC_transptr_permease_3TM"/>
</dbReference>
<organism evidence="12 13">
    <name type="scientific">Aureimonas altamirensis DSM 21988</name>
    <dbReference type="NCBI Taxonomy" id="1121026"/>
    <lineage>
        <taxon>Bacteria</taxon>
        <taxon>Pseudomonadati</taxon>
        <taxon>Pseudomonadota</taxon>
        <taxon>Alphaproteobacteria</taxon>
        <taxon>Hyphomicrobiales</taxon>
        <taxon>Aurantimonadaceae</taxon>
        <taxon>Aureimonas</taxon>
    </lineage>
</organism>
<comment type="subcellular location">
    <subcellularLocation>
        <location evidence="2">Cell inner membrane</location>
        <topology evidence="2">Multi-pass membrane protein</topology>
    </subcellularLocation>
    <subcellularLocation>
        <location evidence="10">Cell membrane</location>
        <topology evidence="10">Multi-pass membrane protein</topology>
    </subcellularLocation>
</comment>
<dbReference type="InterPro" id="IPR000515">
    <property type="entry name" value="MetI-like"/>
</dbReference>
<evidence type="ECO:0000256" key="2">
    <source>
        <dbReference type="ARBA" id="ARBA00004429"/>
    </source>
</evidence>
<evidence type="ECO:0000256" key="10">
    <source>
        <dbReference type="RuleBase" id="RU363032"/>
    </source>
</evidence>
<evidence type="ECO:0000256" key="6">
    <source>
        <dbReference type="ARBA" id="ARBA00022692"/>
    </source>
</evidence>
<reference evidence="12 13" key="1">
    <citation type="submission" date="2016-11" db="EMBL/GenBank/DDBJ databases">
        <authorList>
            <person name="Varghese N."/>
            <person name="Submissions S."/>
        </authorList>
    </citation>
    <scope>NUCLEOTIDE SEQUENCE [LARGE SCALE GENOMIC DNA]</scope>
    <source>
        <strain evidence="12 13">DSM 21988</strain>
    </source>
</reference>
<dbReference type="EMBL" id="FQZC01000001">
    <property type="protein sequence ID" value="SHI64890.1"/>
    <property type="molecule type" value="Genomic_DNA"/>
</dbReference>
<evidence type="ECO:0000256" key="1">
    <source>
        <dbReference type="ARBA" id="ARBA00003159"/>
    </source>
</evidence>
<evidence type="ECO:0000256" key="3">
    <source>
        <dbReference type="ARBA" id="ARBA00010072"/>
    </source>
</evidence>
<sequence>MGLDLSILVDNLPLFAQGAWLTLRITFIAFLAGMTIGTLAAIAALSSIAPLRWLVAAYVTIMRGIPFIVLVFLTQYGLPAAGVRSPALFNGTVALSLFAGAYYTEIIRACVLSLPRGQWESARAIGMSPFAAARNIVVPQVLAPMVPPVVNCTMTMIKESSVLSSITVAELTFQGLVVQGNTFAPFEVFIAVAIFYWLITGLFGFLAGLLERRLNAGRGNRTLSPLVARYLILEGRTAR</sequence>
<dbReference type="InterPro" id="IPR035906">
    <property type="entry name" value="MetI-like_sf"/>
</dbReference>
<comment type="function">
    <text evidence="1">Part of the binding-protein-dependent transport system for glutamine; probably responsible for the translocation of the substrate across the membrane.</text>
</comment>
<evidence type="ECO:0000256" key="8">
    <source>
        <dbReference type="ARBA" id="ARBA00022989"/>
    </source>
</evidence>
<dbReference type="RefSeq" id="WP_060601444.1">
    <property type="nucleotide sequence ID" value="NZ_FQZC01000001.1"/>
</dbReference>
<keyword evidence="4 10" id="KW-0813">Transport</keyword>
<proteinExistence type="inferred from homology"/>
<evidence type="ECO:0000256" key="4">
    <source>
        <dbReference type="ARBA" id="ARBA00022448"/>
    </source>
</evidence>
<feature type="transmembrane region" description="Helical" evidence="10">
    <location>
        <begin position="188"/>
        <end position="210"/>
    </location>
</feature>
<evidence type="ECO:0000313" key="12">
    <source>
        <dbReference type="EMBL" id="SHI64890.1"/>
    </source>
</evidence>
<comment type="caution">
    <text evidence="12">The sequence shown here is derived from an EMBL/GenBank/DDBJ whole genome shotgun (WGS) entry which is preliminary data.</text>
</comment>
<dbReference type="CDD" id="cd06261">
    <property type="entry name" value="TM_PBP2"/>
    <property type="match status" value="1"/>
</dbReference>
<dbReference type="InterPro" id="IPR043429">
    <property type="entry name" value="ArtM/GltK/GlnP/TcyL/YhdX-like"/>
</dbReference>
<gene>
    <name evidence="12" type="ORF">SAMN02745911_0753</name>
</gene>
<accession>A0ABY1I8C6</accession>
<evidence type="ECO:0000259" key="11">
    <source>
        <dbReference type="PROSITE" id="PS50928"/>
    </source>
</evidence>
<dbReference type="Gene3D" id="1.10.3720.10">
    <property type="entry name" value="MetI-like"/>
    <property type="match status" value="1"/>
</dbReference>
<dbReference type="PANTHER" id="PTHR30614">
    <property type="entry name" value="MEMBRANE COMPONENT OF AMINO ACID ABC TRANSPORTER"/>
    <property type="match status" value="1"/>
</dbReference>
<keyword evidence="9 10" id="KW-0472">Membrane</keyword>
<protein>
    <submittedName>
        <fullName evidence="12">Polar amino acid transport system permease protein</fullName>
    </submittedName>
</protein>
<dbReference type="Proteomes" id="UP000184290">
    <property type="component" value="Unassembled WGS sequence"/>
</dbReference>
<evidence type="ECO:0000256" key="9">
    <source>
        <dbReference type="ARBA" id="ARBA00023136"/>
    </source>
</evidence>
<evidence type="ECO:0000256" key="5">
    <source>
        <dbReference type="ARBA" id="ARBA00022475"/>
    </source>
</evidence>
<evidence type="ECO:0000256" key="7">
    <source>
        <dbReference type="ARBA" id="ARBA00022970"/>
    </source>
</evidence>
<keyword evidence="13" id="KW-1185">Reference proteome</keyword>
<comment type="similarity">
    <text evidence="3">Belongs to the binding-protein-dependent transport system permease family. HisMQ subfamily.</text>
</comment>
<feature type="transmembrane region" description="Helical" evidence="10">
    <location>
        <begin position="20"/>
        <end position="43"/>
    </location>
</feature>
<feature type="transmembrane region" description="Helical" evidence="10">
    <location>
        <begin position="55"/>
        <end position="78"/>
    </location>
</feature>
<dbReference type="PANTHER" id="PTHR30614:SF20">
    <property type="entry name" value="GLUTAMINE TRANSPORT SYSTEM PERMEASE PROTEIN GLNP"/>
    <property type="match status" value="1"/>
</dbReference>
<dbReference type="SUPFAM" id="SSF161098">
    <property type="entry name" value="MetI-like"/>
    <property type="match status" value="1"/>
</dbReference>
<dbReference type="NCBIfam" id="TIGR01726">
    <property type="entry name" value="HEQRo_perm_3TM"/>
    <property type="match status" value="1"/>
</dbReference>
<keyword evidence="6 10" id="KW-0812">Transmembrane</keyword>
<evidence type="ECO:0000313" key="13">
    <source>
        <dbReference type="Proteomes" id="UP000184290"/>
    </source>
</evidence>
<name>A0ABY1I8C6_9HYPH</name>